<dbReference type="AlphaFoldDB" id="A0A090N7M2"/>
<dbReference type="EMBL" id="CCAZ020000001">
    <property type="protein sequence ID" value="CEG08848.1"/>
    <property type="molecule type" value="Genomic_DNA"/>
</dbReference>
<dbReference type="Proteomes" id="UP000035762">
    <property type="component" value="Unassembled WGS sequence"/>
</dbReference>
<accession>A0A090N7M2</accession>
<comment type="caution">
    <text evidence="3">The sequence shown here is derived from an EMBL/GenBank/DDBJ whole genome shotgun (WGS) entry which is preliminary data.</text>
</comment>
<evidence type="ECO:0000256" key="1">
    <source>
        <dbReference type="SAM" id="Coils"/>
    </source>
</evidence>
<evidence type="ECO:0000313" key="3">
    <source>
        <dbReference type="EMBL" id="CEG08848.1"/>
    </source>
</evidence>
<keyword evidence="4" id="KW-1185">Reference proteome</keyword>
<protein>
    <submittedName>
        <fullName evidence="3">Uncharacterized protein</fullName>
    </submittedName>
</protein>
<feature type="coiled-coil region" evidence="1">
    <location>
        <begin position="43"/>
        <end position="73"/>
    </location>
</feature>
<name>A0A090N7M2_AFIFE</name>
<evidence type="ECO:0000313" key="4">
    <source>
        <dbReference type="Proteomes" id="UP000035762"/>
    </source>
</evidence>
<proteinExistence type="predicted"/>
<feature type="region of interest" description="Disordered" evidence="2">
    <location>
        <begin position="83"/>
        <end position="114"/>
    </location>
</feature>
<dbReference type="STRING" id="1035.BN961_02267"/>
<gene>
    <name evidence="3" type="ORF">BN961_02267</name>
</gene>
<evidence type="ECO:0000256" key="2">
    <source>
        <dbReference type="SAM" id="MobiDB-lite"/>
    </source>
</evidence>
<organism evidence="3 4">
    <name type="scientific">Afipia felis</name>
    <name type="common">Cat scratch disease bacillus</name>
    <dbReference type="NCBI Taxonomy" id="1035"/>
    <lineage>
        <taxon>Bacteria</taxon>
        <taxon>Pseudomonadati</taxon>
        <taxon>Pseudomonadota</taxon>
        <taxon>Alphaproteobacteria</taxon>
        <taxon>Hyphomicrobiales</taxon>
        <taxon>Nitrobacteraceae</taxon>
        <taxon>Afipia</taxon>
    </lineage>
</organism>
<keyword evidence="1" id="KW-0175">Coiled coil</keyword>
<reference evidence="3 4" key="1">
    <citation type="journal article" date="2014" name="Genome Announc.">
        <title>Genome Sequence of Afipia felis Strain 76713, Isolated in Hospital Water Using an Amoeba Co-Culture Procedure.</title>
        <authorList>
            <person name="Benamar S."/>
            <person name="La Scola B."/>
            <person name="Croce O."/>
        </authorList>
    </citation>
    <scope>NUCLEOTIDE SEQUENCE [LARGE SCALE GENOMIC DNA]</scope>
    <source>
        <strain evidence="3 4">76713</strain>
    </source>
</reference>
<sequence>MGGNLHFHPYILWMSKTAKPQTPEQIARAEKQRIARIEGDKALADFERNAIAVRKNMERLRALRLAKEAEEAENAPLVLKKAKATKATKAKDARTKAQKLSDFLAAQREAGRST</sequence>